<dbReference type="Proteomes" id="UP000186922">
    <property type="component" value="Unassembled WGS sequence"/>
</dbReference>
<keyword evidence="1" id="KW-0812">Transmembrane</keyword>
<accession>A0A1D1W8B6</accession>
<feature type="transmembrane region" description="Helical" evidence="1">
    <location>
        <begin position="45"/>
        <end position="69"/>
    </location>
</feature>
<evidence type="ECO:0000256" key="1">
    <source>
        <dbReference type="SAM" id="Phobius"/>
    </source>
</evidence>
<keyword evidence="1" id="KW-0472">Membrane</keyword>
<keyword evidence="3" id="KW-1185">Reference proteome</keyword>
<dbReference type="AlphaFoldDB" id="A0A1D1W8B6"/>
<comment type="caution">
    <text evidence="2">The sequence shown here is derived from an EMBL/GenBank/DDBJ whole genome shotgun (WGS) entry which is preliminary data.</text>
</comment>
<keyword evidence="1" id="KW-1133">Transmembrane helix</keyword>
<gene>
    <name evidence="2" type="primary">RvY_18204</name>
    <name evidence="2" type="synonym">RvY_18204.2</name>
    <name evidence="2" type="ORF">RvY_18204-2</name>
</gene>
<reference evidence="2 3" key="1">
    <citation type="journal article" date="2016" name="Nat. Commun.">
        <title>Extremotolerant tardigrade genome and improved radiotolerance of human cultured cells by tardigrade-unique protein.</title>
        <authorList>
            <person name="Hashimoto T."/>
            <person name="Horikawa D.D."/>
            <person name="Saito Y."/>
            <person name="Kuwahara H."/>
            <person name="Kozuka-Hata H."/>
            <person name="Shin-I T."/>
            <person name="Minakuchi Y."/>
            <person name="Ohishi K."/>
            <person name="Motoyama A."/>
            <person name="Aizu T."/>
            <person name="Enomoto A."/>
            <person name="Kondo K."/>
            <person name="Tanaka S."/>
            <person name="Hara Y."/>
            <person name="Koshikawa S."/>
            <person name="Sagara H."/>
            <person name="Miura T."/>
            <person name="Yokobori S."/>
            <person name="Miyagawa K."/>
            <person name="Suzuki Y."/>
            <person name="Kubo T."/>
            <person name="Oyama M."/>
            <person name="Kohara Y."/>
            <person name="Fujiyama A."/>
            <person name="Arakawa K."/>
            <person name="Katayama T."/>
            <person name="Toyoda A."/>
            <person name="Kunieda T."/>
        </authorList>
    </citation>
    <scope>NUCLEOTIDE SEQUENCE [LARGE SCALE GENOMIC DNA]</scope>
    <source>
        <strain evidence="2 3">YOKOZUNA-1</strain>
    </source>
</reference>
<evidence type="ECO:0000313" key="3">
    <source>
        <dbReference type="Proteomes" id="UP000186922"/>
    </source>
</evidence>
<organism evidence="2 3">
    <name type="scientific">Ramazzottius varieornatus</name>
    <name type="common">Water bear</name>
    <name type="synonym">Tardigrade</name>
    <dbReference type="NCBI Taxonomy" id="947166"/>
    <lineage>
        <taxon>Eukaryota</taxon>
        <taxon>Metazoa</taxon>
        <taxon>Ecdysozoa</taxon>
        <taxon>Tardigrada</taxon>
        <taxon>Eutardigrada</taxon>
        <taxon>Parachela</taxon>
        <taxon>Hypsibioidea</taxon>
        <taxon>Ramazzottiidae</taxon>
        <taxon>Ramazzottius</taxon>
    </lineage>
</organism>
<protein>
    <submittedName>
        <fullName evidence="2">Uncharacterized protein</fullName>
    </submittedName>
</protein>
<name>A0A1D1W8B6_RAMVA</name>
<proteinExistence type="predicted"/>
<sequence>MVNITQRTTTPTSFIATTQSSVTTTSLTAVQPTTTSTNSRGPDPVVVVAFILLGLLILLLTGIWAYDYWQERGLSGRRRRKSHESDEIAFDVLRHRDDASVLELPLRSET</sequence>
<evidence type="ECO:0000313" key="2">
    <source>
        <dbReference type="EMBL" id="GAV08528.1"/>
    </source>
</evidence>
<dbReference type="EMBL" id="BDGG01000018">
    <property type="protein sequence ID" value="GAV08528.1"/>
    <property type="molecule type" value="Genomic_DNA"/>
</dbReference>